<comment type="caution">
    <text evidence="4">The sequence shown here is derived from an EMBL/GenBank/DDBJ whole genome shotgun (WGS) entry which is preliminary data.</text>
</comment>
<protein>
    <recommendedName>
        <fullName evidence="3">DUF8176 domain-containing protein</fullName>
    </recommendedName>
</protein>
<evidence type="ECO:0000313" key="5">
    <source>
        <dbReference type="Proteomes" id="UP000188836"/>
    </source>
</evidence>
<organism evidence="4 5">
    <name type="scientific">Nocardia donostiensis</name>
    <dbReference type="NCBI Taxonomy" id="1538463"/>
    <lineage>
        <taxon>Bacteria</taxon>
        <taxon>Bacillati</taxon>
        <taxon>Actinomycetota</taxon>
        <taxon>Actinomycetes</taxon>
        <taxon>Mycobacteriales</taxon>
        <taxon>Nocardiaceae</taxon>
        <taxon>Nocardia</taxon>
    </lineage>
</organism>
<dbReference type="InterPro" id="IPR058489">
    <property type="entry name" value="DUF8176"/>
</dbReference>
<dbReference type="Proteomes" id="UP000188836">
    <property type="component" value="Unassembled WGS sequence"/>
</dbReference>
<evidence type="ECO:0000259" key="3">
    <source>
        <dbReference type="Pfam" id="PF26527"/>
    </source>
</evidence>
<feature type="compositionally biased region" description="Basic and acidic residues" evidence="1">
    <location>
        <begin position="133"/>
        <end position="153"/>
    </location>
</feature>
<evidence type="ECO:0000256" key="1">
    <source>
        <dbReference type="SAM" id="MobiDB-lite"/>
    </source>
</evidence>
<dbReference type="STRING" id="1538463.B0T36_13920"/>
<dbReference type="AlphaFoldDB" id="A0A1V2TCH1"/>
<reference evidence="4 5" key="1">
    <citation type="journal article" date="2016" name="Antonie Van Leeuwenhoek">
        <title>Nocardia donostiensis sp. nov., isolated from human respiratory specimens.</title>
        <authorList>
            <person name="Ercibengoa M."/>
            <person name="Bell M."/>
            <person name="Marimon J.M."/>
            <person name="Humrighouse B."/>
            <person name="Klenk H.P."/>
            <person name="Potter G."/>
            <person name="Perez-Trallero E."/>
        </authorList>
    </citation>
    <scope>NUCLEOTIDE SEQUENCE [LARGE SCALE GENOMIC DNA]</scope>
    <source>
        <strain evidence="4 5">X1655</strain>
    </source>
</reference>
<dbReference type="Pfam" id="PF26527">
    <property type="entry name" value="DUF8176"/>
    <property type="match status" value="1"/>
</dbReference>
<feature type="region of interest" description="Disordered" evidence="1">
    <location>
        <begin position="1"/>
        <end position="226"/>
    </location>
</feature>
<keyword evidence="2" id="KW-0812">Transmembrane</keyword>
<keyword evidence="2" id="KW-1133">Transmembrane helix</keyword>
<feature type="transmembrane region" description="Helical" evidence="2">
    <location>
        <begin position="232"/>
        <end position="252"/>
    </location>
</feature>
<proteinExistence type="predicted"/>
<dbReference type="EMBL" id="MUMY01000018">
    <property type="protein sequence ID" value="ONM47031.1"/>
    <property type="molecule type" value="Genomic_DNA"/>
</dbReference>
<sequence length="393" mass="41322">MGVAGETEGKDSRSDRADFGPSPGAAGQSFSDFGPADSGFGPADSAFGAGDAQFGPGDDDSQALWRPEPAPENPELTWRPASETPPEPPATVPPPPPQYRAPDSTFPEMSIPQQRPADDSRTVRHSVAPEENLTVRHPVDDRTVRHSQPDRNQPEAGPAAGRQADDLDTWWNRPTSSGGMPASPKTVGSAGADKDPAGLSWADDPIARRLTPQSVTEALARPQRRKRSNGRLIAIGGVVVTAAVVIGSIVLLTSGGEPGTPAPPDTTSAALSCPASQDGKVTVGNGAGDTDSGPGAILGFQHAFYVDRNGQKAREFVAPDAENISSAEVIQAAIDEQIPKGTTHCMRITERATDTFDVDLTEHRPDGTTTVYRQTVTTAQRDGKTQLFSIGQR</sequence>
<keyword evidence="5" id="KW-1185">Reference proteome</keyword>
<gene>
    <name evidence="4" type="ORF">B0T46_20190</name>
</gene>
<keyword evidence="2" id="KW-0472">Membrane</keyword>
<feature type="domain" description="DUF8176" evidence="3">
    <location>
        <begin position="272"/>
        <end position="390"/>
    </location>
</feature>
<evidence type="ECO:0000313" key="4">
    <source>
        <dbReference type="EMBL" id="ONM47031.1"/>
    </source>
</evidence>
<accession>A0A1V2TCH1</accession>
<feature type="compositionally biased region" description="Basic and acidic residues" evidence="1">
    <location>
        <begin position="7"/>
        <end position="18"/>
    </location>
</feature>
<evidence type="ECO:0000256" key="2">
    <source>
        <dbReference type="SAM" id="Phobius"/>
    </source>
</evidence>
<feature type="compositionally biased region" description="Pro residues" evidence="1">
    <location>
        <begin position="83"/>
        <end position="99"/>
    </location>
</feature>
<name>A0A1V2TCH1_9NOCA</name>